<dbReference type="InterPro" id="IPR038363">
    <property type="entry name" value="LepA_C_sf"/>
</dbReference>
<reference evidence="10 11" key="1">
    <citation type="journal article" date="2019" name="PLoS Biol.">
        <title>Sex chromosomes control vertical transmission of feminizing Wolbachia symbionts in an isopod.</title>
        <authorList>
            <person name="Becking T."/>
            <person name="Chebbi M.A."/>
            <person name="Giraud I."/>
            <person name="Moumen B."/>
            <person name="Laverre T."/>
            <person name="Caubet Y."/>
            <person name="Peccoud J."/>
            <person name="Gilbert C."/>
            <person name="Cordaux R."/>
        </authorList>
    </citation>
    <scope>NUCLEOTIDE SEQUENCE [LARGE SCALE GENOMIC DNA]</scope>
    <source>
        <strain evidence="10">ANa2</strain>
        <tissue evidence="10">Whole body excluding digestive tract and cuticle</tissue>
    </source>
</reference>
<dbReference type="GO" id="GO:0005743">
    <property type="term" value="C:mitochondrial inner membrane"/>
    <property type="evidence" value="ECO:0007669"/>
    <property type="project" value="UniProtKB-SubCell"/>
</dbReference>
<dbReference type="Pfam" id="PF06421">
    <property type="entry name" value="LepA_C"/>
    <property type="match status" value="1"/>
</dbReference>
<dbReference type="Gene3D" id="3.30.70.2570">
    <property type="entry name" value="Elongation factor 4, C-terminal domain"/>
    <property type="match status" value="1"/>
</dbReference>
<dbReference type="FunFam" id="3.40.50.300:FF:000078">
    <property type="entry name" value="Elongation factor 4"/>
    <property type="match status" value="1"/>
</dbReference>
<dbReference type="Gene3D" id="3.40.50.300">
    <property type="entry name" value="P-loop containing nucleotide triphosphate hydrolases"/>
    <property type="match status" value="1"/>
</dbReference>
<dbReference type="GO" id="GO:0005759">
    <property type="term" value="C:mitochondrial matrix"/>
    <property type="evidence" value="ECO:0007669"/>
    <property type="project" value="UniProtKB-UniRule"/>
</dbReference>
<feature type="binding site" evidence="8">
    <location>
        <begin position="68"/>
        <end position="75"/>
    </location>
    <ligand>
        <name>GTP</name>
        <dbReference type="ChEBI" id="CHEBI:37565"/>
    </ligand>
</feature>
<dbReference type="NCBIfam" id="TIGR01393">
    <property type="entry name" value="lepA"/>
    <property type="match status" value="1"/>
</dbReference>
<feature type="binding site" evidence="8">
    <location>
        <begin position="133"/>
        <end position="137"/>
    </location>
    <ligand>
        <name>GTP</name>
        <dbReference type="ChEBI" id="CHEBI:37565"/>
    </ligand>
</feature>
<keyword evidence="6 8" id="KW-0342">GTP-binding</keyword>
<dbReference type="Pfam" id="PF00009">
    <property type="entry name" value="GTP_EFTU"/>
    <property type="match status" value="1"/>
</dbReference>
<dbReference type="InterPro" id="IPR035654">
    <property type="entry name" value="LepA_IV"/>
</dbReference>
<comment type="caution">
    <text evidence="10">The sequence shown here is derived from an EMBL/GenBank/DDBJ whole genome shotgun (WGS) entry which is preliminary data.</text>
</comment>
<evidence type="ECO:0000256" key="5">
    <source>
        <dbReference type="ARBA" id="ARBA00023128"/>
    </source>
</evidence>
<dbReference type="Gene3D" id="2.40.30.10">
    <property type="entry name" value="Translation factors"/>
    <property type="match status" value="1"/>
</dbReference>
<evidence type="ECO:0000256" key="8">
    <source>
        <dbReference type="HAMAP-Rule" id="MF_03137"/>
    </source>
</evidence>
<dbReference type="CDD" id="cd03699">
    <property type="entry name" value="EF4_II"/>
    <property type="match status" value="1"/>
</dbReference>
<dbReference type="SUPFAM" id="SSF54980">
    <property type="entry name" value="EF-G C-terminal domain-like"/>
    <property type="match status" value="2"/>
</dbReference>
<dbReference type="GO" id="GO:0097177">
    <property type="term" value="F:mitochondrial ribosome binding"/>
    <property type="evidence" value="ECO:0007669"/>
    <property type="project" value="TreeGrafter"/>
</dbReference>
<name>A0A5N5SVX6_9CRUS</name>
<comment type="function">
    <text evidence="8">Promotes mitochondrial protein synthesis. May act as a fidelity factor of the translation reaction, by catalyzing a one-codon backward translocation of tRNAs on improperly translocated ribosomes. Binds to mitochondrial ribosomes in a GTP-dependent manner.</text>
</comment>
<dbReference type="FunFam" id="3.30.70.870:FF:000004">
    <property type="entry name" value="Translation factor GUF1, mitochondrial"/>
    <property type="match status" value="1"/>
</dbReference>
<dbReference type="CDD" id="cd03709">
    <property type="entry name" value="lepA_C"/>
    <property type="match status" value="1"/>
</dbReference>
<evidence type="ECO:0000256" key="7">
    <source>
        <dbReference type="ARBA" id="ARBA00023136"/>
    </source>
</evidence>
<feature type="binding site" evidence="8">
    <location>
        <begin position="187"/>
        <end position="190"/>
    </location>
    <ligand>
        <name>GTP</name>
        <dbReference type="ChEBI" id="CHEBI:37565"/>
    </ligand>
</feature>
<evidence type="ECO:0000256" key="3">
    <source>
        <dbReference type="ARBA" id="ARBA00022792"/>
    </source>
</evidence>
<dbReference type="PANTHER" id="PTHR43512">
    <property type="entry name" value="TRANSLATION FACTOR GUF1-RELATED"/>
    <property type="match status" value="1"/>
</dbReference>
<dbReference type="PROSITE" id="PS51722">
    <property type="entry name" value="G_TR_2"/>
    <property type="match status" value="1"/>
</dbReference>
<dbReference type="GO" id="GO:0003924">
    <property type="term" value="F:GTPase activity"/>
    <property type="evidence" value="ECO:0007669"/>
    <property type="project" value="UniProtKB-UniRule"/>
</dbReference>
<evidence type="ECO:0000256" key="6">
    <source>
        <dbReference type="ARBA" id="ARBA00023134"/>
    </source>
</evidence>
<evidence type="ECO:0000313" key="11">
    <source>
        <dbReference type="Proteomes" id="UP000326759"/>
    </source>
</evidence>
<protein>
    <recommendedName>
        <fullName evidence="8">Translation factor GUF1 homolog, mitochondrial</fullName>
        <ecNumber evidence="8">3.6.5.n1</ecNumber>
    </recommendedName>
    <alternativeName>
        <fullName evidence="8">Elongation factor 4 homolog</fullName>
        <shortName evidence="8">EF-4</shortName>
    </alternativeName>
    <alternativeName>
        <fullName evidence="8">GTPase GUF1 homolog</fullName>
    </alternativeName>
    <alternativeName>
        <fullName evidence="8">Ribosomal back-translocase</fullName>
    </alternativeName>
</protein>
<keyword evidence="8" id="KW-0648">Protein biosynthesis</keyword>
<gene>
    <name evidence="10" type="primary">Guf1</name>
    <name evidence="10" type="ORF">Anas_02407</name>
</gene>
<dbReference type="InterPro" id="IPR009000">
    <property type="entry name" value="Transl_B-barrel_sf"/>
</dbReference>
<comment type="similarity">
    <text evidence="8">Belongs to the GTP-binding elongation factor family. LepA subfamily.</text>
</comment>
<evidence type="ECO:0000256" key="2">
    <source>
        <dbReference type="ARBA" id="ARBA00022741"/>
    </source>
</evidence>
<dbReference type="InterPro" id="IPR000640">
    <property type="entry name" value="EFG_V-like"/>
</dbReference>
<dbReference type="EMBL" id="SEYY01019324">
    <property type="protein sequence ID" value="KAB7498386.1"/>
    <property type="molecule type" value="Genomic_DNA"/>
</dbReference>
<accession>A0A5N5SVX6</accession>
<dbReference type="EC" id="3.6.5.n1" evidence="8"/>
<dbReference type="Gene3D" id="3.30.70.240">
    <property type="match status" value="1"/>
</dbReference>
<evidence type="ECO:0000259" key="9">
    <source>
        <dbReference type="PROSITE" id="PS51722"/>
    </source>
</evidence>
<dbReference type="InterPro" id="IPR006297">
    <property type="entry name" value="EF-4"/>
</dbReference>
<dbReference type="InterPro" id="IPR005225">
    <property type="entry name" value="Small_GTP-bd"/>
</dbReference>
<dbReference type="GO" id="GO:0045727">
    <property type="term" value="P:positive regulation of translation"/>
    <property type="evidence" value="ECO:0007669"/>
    <property type="project" value="UniProtKB-UniRule"/>
</dbReference>
<dbReference type="InterPro" id="IPR031157">
    <property type="entry name" value="G_TR_CS"/>
</dbReference>
<dbReference type="SUPFAM" id="SSF50447">
    <property type="entry name" value="Translation proteins"/>
    <property type="match status" value="1"/>
</dbReference>
<evidence type="ECO:0000256" key="1">
    <source>
        <dbReference type="ARBA" id="ARBA00005454"/>
    </source>
</evidence>
<dbReference type="Pfam" id="PF00679">
    <property type="entry name" value="EFG_C"/>
    <property type="match status" value="1"/>
</dbReference>
<keyword evidence="2 8" id="KW-0547">Nucleotide-binding</keyword>
<dbReference type="FunFam" id="3.30.70.2570:FF:000001">
    <property type="entry name" value="Translation factor GUF1, mitochondrial"/>
    <property type="match status" value="1"/>
</dbReference>
<dbReference type="InterPro" id="IPR027417">
    <property type="entry name" value="P-loop_NTPase"/>
</dbReference>
<dbReference type="PANTHER" id="PTHR43512:SF7">
    <property type="entry name" value="TRANSLATION FACTOR GUF1, MITOCHONDRIAL"/>
    <property type="match status" value="1"/>
</dbReference>
<comment type="catalytic activity">
    <reaction evidence="8">
        <text>GTP + H2O = GDP + phosphate + H(+)</text>
        <dbReference type="Rhea" id="RHEA:19669"/>
        <dbReference type="ChEBI" id="CHEBI:15377"/>
        <dbReference type="ChEBI" id="CHEBI:15378"/>
        <dbReference type="ChEBI" id="CHEBI:37565"/>
        <dbReference type="ChEBI" id="CHEBI:43474"/>
        <dbReference type="ChEBI" id="CHEBI:58189"/>
        <dbReference type="EC" id="3.6.5.n1"/>
    </reaction>
</comment>
<dbReference type="InterPro" id="IPR000795">
    <property type="entry name" value="T_Tr_GTP-bd_dom"/>
</dbReference>
<dbReference type="GO" id="GO:0005525">
    <property type="term" value="F:GTP binding"/>
    <property type="evidence" value="ECO:0007669"/>
    <property type="project" value="UniProtKB-UniRule"/>
</dbReference>
<dbReference type="NCBIfam" id="TIGR00231">
    <property type="entry name" value="small_GTP"/>
    <property type="match status" value="1"/>
</dbReference>
<dbReference type="InterPro" id="IPR013842">
    <property type="entry name" value="LepA_CTD"/>
</dbReference>
<dbReference type="OrthoDB" id="1074at2759"/>
<dbReference type="FunFam" id="3.30.70.240:FF:000007">
    <property type="entry name" value="Translation factor GUF1, mitochondrial"/>
    <property type="match status" value="1"/>
</dbReference>
<dbReference type="InterPro" id="IPR035647">
    <property type="entry name" value="EFG_III/V"/>
</dbReference>
<dbReference type="SUPFAM" id="SSF52540">
    <property type="entry name" value="P-loop containing nucleoside triphosphate hydrolases"/>
    <property type="match status" value="1"/>
</dbReference>
<organism evidence="10 11">
    <name type="scientific">Armadillidium nasatum</name>
    <dbReference type="NCBI Taxonomy" id="96803"/>
    <lineage>
        <taxon>Eukaryota</taxon>
        <taxon>Metazoa</taxon>
        <taxon>Ecdysozoa</taxon>
        <taxon>Arthropoda</taxon>
        <taxon>Crustacea</taxon>
        <taxon>Multicrustacea</taxon>
        <taxon>Malacostraca</taxon>
        <taxon>Eumalacostraca</taxon>
        <taxon>Peracarida</taxon>
        <taxon>Isopoda</taxon>
        <taxon>Oniscidea</taxon>
        <taxon>Crinocheta</taxon>
        <taxon>Armadillidiidae</taxon>
        <taxon>Armadillidium</taxon>
    </lineage>
</organism>
<comment type="subcellular location">
    <subcellularLocation>
        <location evidence="8">Mitochondrion inner membrane</location>
        <topology evidence="8">Peripheral membrane protein</topology>
        <orientation evidence="8">Matrix side</orientation>
    </subcellularLocation>
</comment>
<proteinExistence type="inferred from homology"/>
<keyword evidence="5 8" id="KW-0496">Mitochondrion</keyword>
<comment type="similarity">
    <text evidence="1">Belongs to the TRAFAC class translation factor GTPase superfamily. Classic translation factor GTPase family. LepA subfamily.</text>
</comment>
<feature type="domain" description="Tr-type G" evidence="9">
    <location>
        <begin position="59"/>
        <end position="240"/>
    </location>
</feature>
<dbReference type="PROSITE" id="PS00301">
    <property type="entry name" value="G_TR_1"/>
    <property type="match status" value="1"/>
</dbReference>
<keyword evidence="7 8" id="KW-0472">Membrane</keyword>
<dbReference type="PRINTS" id="PR00315">
    <property type="entry name" value="ELONGATNFCT"/>
</dbReference>
<keyword evidence="4 8" id="KW-0378">Hydrolase</keyword>
<dbReference type="Gene3D" id="3.30.70.870">
    <property type="entry name" value="Elongation Factor G (Translational Gtpase), domain 3"/>
    <property type="match status" value="1"/>
</dbReference>
<dbReference type="Proteomes" id="UP000326759">
    <property type="component" value="Unassembled WGS sequence"/>
</dbReference>
<dbReference type="AlphaFoldDB" id="A0A5N5SVX6"/>
<keyword evidence="3 8" id="KW-0999">Mitochondrion inner membrane</keyword>
<keyword evidence="11" id="KW-1185">Reference proteome</keyword>
<evidence type="ECO:0000256" key="4">
    <source>
        <dbReference type="ARBA" id="ARBA00022801"/>
    </source>
</evidence>
<evidence type="ECO:0000313" key="10">
    <source>
        <dbReference type="EMBL" id="KAB7498386.1"/>
    </source>
</evidence>
<sequence>MFIRYLRLGNSLWNLKYSVTNKTVKHLCIPFCHLSSSTTVHFQEVREKKFEEKLDYPLELIRNFSIIAHIDHGKSTLADRILELTGAIKKNEENKQVLDKLQVEKERGITVKAQSASIFYHHNNKDYLLNLIDTPGHVDFSYEVSRSVAACQGVILLVDANQGVQAQTVANFYIAFTSELTIIPVLNKIDLKNAKPEEVTEEIMTIFDIDPDSILKISAKFGTGVDDLLKAIVDRIPPPTNCDRSAPFRALLYDSWYDKYKVRMLILVGVICQIFVVDGTISVGDQIQSHHTGKSYEVKNIAYLSPDERPIQKLLAGQVGILSANIRETSEALIGDTFHLKGQKIEPLPGFKEPTPMAIICLVHVVTCNNYLQVYAGIYPIESNDQLALKNAIEKLTLNDSSVKLSVESSNALGQGWRVGFLGLLHMDVFNTRLEQEHGTPVVVTTPSVSYKIIRRIVRNIPKQKSKKATVVKEEVEEFIVNNPARWPEDAANIETYEPMAKATIITPEAYVQNILPICEERRGEQVDIKDLDSKRVIMVYKFPLNEIVVDFFDELKSVSSGYATFDYEDAGYELTDLVKIGIKLNGNLVDELSFIVHRSKAQVVGRKICLKLVETLPRQLFQIAIQAVINSKVIARETIRAVKKDVLAKCYGGDVTRKMKLLQRQAEGKKRMKMIGNIEIPRNTFIEVLKK</sequence>
<dbReference type="FunFam" id="2.40.30.10:FF:000015">
    <property type="entry name" value="Translation factor GUF1, mitochondrial"/>
    <property type="match status" value="1"/>
</dbReference>
<dbReference type="GO" id="GO:0006412">
    <property type="term" value="P:translation"/>
    <property type="evidence" value="ECO:0007669"/>
    <property type="project" value="UniProtKB-KW"/>
</dbReference>
<dbReference type="HAMAP" id="MF_00071">
    <property type="entry name" value="LepA"/>
    <property type="match status" value="1"/>
</dbReference>
<dbReference type="CDD" id="cd01890">
    <property type="entry name" value="LepA"/>
    <property type="match status" value="1"/>
</dbReference>